<sequence>MTRHLLSILSALLATLTLGACSDANDKNQLAVYLCDSPADYSAVYCYVENVELRAADTDNWTPMPLTETYFPLMELVNGKMREAARSTLSEGASYDAVRITFSQENASVAVSGELYELAVDAADATVTIPIPTLTMTGPNTPLLFDIDIASSVVEDPATTYGYRFRPHVTYIDTQTFGVVQGGMQVGDEAVSQRMWLRFTNNTNGETASTYCSLDPAGAFFMRLAPSDYTLEVVPADGTNITPYSTTLTVTAQQVTDLGTILLESTATSL</sequence>
<dbReference type="Proteomes" id="UP000823926">
    <property type="component" value="Unassembled WGS sequence"/>
</dbReference>
<evidence type="ECO:0000313" key="4">
    <source>
        <dbReference type="Proteomes" id="UP000823926"/>
    </source>
</evidence>
<comment type="caution">
    <text evidence="3">The sequence shown here is derived from an EMBL/GenBank/DDBJ whole genome shotgun (WGS) entry which is preliminary data.</text>
</comment>
<feature type="signal peptide" evidence="1">
    <location>
        <begin position="1"/>
        <end position="20"/>
    </location>
</feature>
<proteinExistence type="predicted"/>
<evidence type="ECO:0000313" key="3">
    <source>
        <dbReference type="EMBL" id="HIW10361.1"/>
    </source>
</evidence>
<reference evidence="3" key="1">
    <citation type="journal article" date="2021" name="PeerJ">
        <title>Extensive microbial diversity within the chicken gut microbiome revealed by metagenomics and culture.</title>
        <authorList>
            <person name="Gilroy R."/>
            <person name="Ravi A."/>
            <person name="Getino M."/>
            <person name="Pursley I."/>
            <person name="Horton D.L."/>
            <person name="Alikhan N.F."/>
            <person name="Baker D."/>
            <person name="Gharbi K."/>
            <person name="Hall N."/>
            <person name="Watson M."/>
            <person name="Adriaenssens E.M."/>
            <person name="Foster-Nyarko E."/>
            <person name="Jarju S."/>
            <person name="Secka A."/>
            <person name="Antonio M."/>
            <person name="Oren A."/>
            <person name="Chaudhuri R.R."/>
            <person name="La Ragione R."/>
            <person name="Hildebrand F."/>
            <person name="Pallen M.J."/>
        </authorList>
    </citation>
    <scope>NUCLEOTIDE SEQUENCE</scope>
    <source>
        <strain evidence="3">ChiBcec15-1070</strain>
    </source>
</reference>
<organism evidence="3 4">
    <name type="scientific">Candidatus Rikenella faecigallinarum</name>
    <dbReference type="NCBI Taxonomy" id="2838745"/>
    <lineage>
        <taxon>Bacteria</taxon>
        <taxon>Pseudomonadati</taxon>
        <taxon>Bacteroidota</taxon>
        <taxon>Bacteroidia</taxon>
        <taxon>Bacteroidales</taxon>
        <taxon>Rikenellaceae</taxon>
        <taxon>Rikenella</taxon>
    </lineage>
</organism>
<dbReference type="PROSITE" id="PS51257">
    <property type="entry name" value="PROKAR_LIPOPROTEIN"/>
    <property type="match status" value="1"/>
</dbReference>
<feature type="domain" description="DUF4382" evidence="2">
    <location>
        <begin position="29"/>
        <end position="167"/>
    </location>
</feature>
<dbReference type="Pfam" id="PF14321">
    <property type="entry name" value="DUF4382"/>
    <property type="match status" value="1"/>
</dbReference>
<dbReference type="AlphaFoldDB" id="A0A9D1QE48"/>
<accession>A0A9D1QE48</accession>
<evidence type="ECO:0000259" key="2">
    <source>
        <dbReference type="Pfam" id="PF14321"/>
    </source>
</evidence>
<reference evidence="3" key="2">
    <citation type="submission" date="2021-04" db="EMBL/GenBank/DDBJ databases">
        <authorList>
            <person name="Gilroy R."/>
        </authorList>
    </citation>
    <scope>NUCLEOTIDE SEQUENCE</scope>
    <source>
        <strain evidence="3">ChiBcec15-1070</strain>
    </source>
</reference>
<dbReference type="InterPro" id="IPR025491">
    <property type="entry name" value="DUF4382"/>
</dbReference>
<evidence type="ECO:0000256" key="1">
    <source>
        <dbReference type="SAM" id="SignalP"/>
    </source>
</evidence>
<gene>
    <name evidence="3" type="ORF">H9888_02560</name>
</gene>
<dbReference type="EMBL" id="DXHL01000013">
    <property type="protein sequence ID" value="HIW10361.1"/>
    <property type="molecule type" value="Genomic_DNA"/>
</dbReference>
<name>A0A9D1QE48_9BACT</name>
<keyword evidence="1" id="KW-0732">Signal</keyword>
<feature type="chain" id="PRO_5039587789" evidence="1">
    <location>
        <begin position="21"/>
        <end position="270"/>
    </location>
</feature>
<protein>
    <submittedName>
        <fullName evidence="3">DUF4382 domain-containing protein</fullName>
    </submittedName>
</protein>